<dbReference type="InterPro" id="IPR023833">
    <property type="entry name" value="Signal_pept_SipW-depend-type"/>
</dbReference>
<proteinExistence type="predicted"/>
<dbReference type="Proteomes" id="UP000183255">
    <property type="component" value="Unassembled WGS sequence"/>
</dbReference>
<reference evidence="1 2" key="1">
    <citation type="submission" date="2016-10" db="EMBL/GenBank/DDBJ databases">
        <authorList>
            <person name="de Groot N.N."/>
        </authorList>
    </citation>
    <scope>NUCLEOTIDE SEQUENCE [LARGE SCALE GENOMIC DNA]</scope>
    <source>
        <strain evidence="1 2">CGMCC 1.5058</strain>
    </source>
</reference>
<accession>A0A1G8K5B0</accession>
<sequence>MKNKKRIMILALSIIAVFAAAITFAYFTDQSDEVKNTFTMGNVEITLDEADVLETPSVTGTTWTVPDPDVRVPSNTYTGIYPGAVLPKDPTVHNTGSNPAYVRIKVTFTKHAEITAAIPDPKSILGALGGGWSYAGASGNTYEFRFANVLTIGGSTNPLFTQVTIPASLDSEDMASISGFQINIIAEAIQSQGFANVTEAFAAYVAP</sequence>
<evidence type="ECO:0000313" key="1">
    <source>
        <dbReference type="EMBL" id="SDI38635.1"/>
    </source>
</evidence>
<dbReference type="NCBIfam" id="TIGR04088">
    <property type="entry name" value="cognate_SipW"/>
    <property type="match status" value="1"/>
</dbReference>
<gene>
    <name evidence="1" type="ORF">SAMN05421804_102208</name>
</gene>
<name>A0A1G8K5B0_9CLOT</name>
<dbReference type="RefSeq" id="WP_031577758.1">
    <property type="nucleotide sequence ID" value="NZ_FNDZ01000002.1"/>
</dbReference>
<protein>
    <submittedName>
        <fullName evidence="1">SipW-cognate class signal peptide</fullName>
    </submittedName>
</protein>
<dbReference type="EMBL" id="FNDZ01000002">
    <property type="protein sequence ID" value="SDI38635.1"/>
    <property type="molecule type" value="Genomic_DNA"/>
</dbReference>
<organism evidence="1 2">
    <name type="scientific">Proteiniclasticum ruminis</name>
    <dbReference type="NCBI Taxonomy" id="398199"/>
    <lineage>
        <taxon>Bacteria</taxon>
        <taxon>Bacillati</taxon>
        <taxon>Bacillota</taxon>
        <taxon>Clostridia</taxon>
        <taxon>Eubacteriales</taxon>
        <taxon>Clostridiaceae</taxon>
        <taxon>Proteiniclasticum</taxon>
    </lineage>
</organism>
<evidence type="ECO:0000313" key="2">
    <source>
        <dbReference type="Proteomes" id="UP000183255"/>
    </source>
</evidence>
<dbReference type="AlphaFoldDB" id="A0A1G8K5B0"/>